<dbReference type="OrthoDB" id="185373at2759"/>
<dbReference type="InterPro" id="IPR046960">
    <property type="entry name" value="PPR_At4g14850-like_plant"/>
</dbReference>
<gene>
    <name evidence="1" type="ORF">TorRG33x02_007540</name>
</gene>
<protein>
    <submittedName>
        <fullName evidence="1">Uncharacterized protein</fullName>
    </submittedName>
</protein>
<dbReference type="AlphaFoldDB" id="A0A2P5G0K9"/>
<dbReference type="InParanoid" id="A0A2P5G0K9"/>
<organism evidence="1 2">
    <name type="scientific">Trema orientale</name>
    <name type="common">Charcoal tree</name>
    <name type="synonym">Celtis orientalis</name>
    <dbReference type="NCBI Taxonomy" id="63057"/>
    <lineage>
        <taxon>Eukaryota</taxon>
        <taxon>Viridiplantae</taxon>
        <taxon>Streptophyta</taxon>
        <taxon>Embryophyta</taxon>
        <taxon>Tracheophyta</taxon>
        <taxon>Spermatophyta</taxon>
        <taxon>Magnoliopsida</taxon>
        <taxon>eudicotyledons</taxon>
        <taxon>Gunneridae</taxon>
        <taxon>Pentapetalae</taxon>
        <taxon>rosids</taxon>
        <taxon>fabids</taxon>
        <taxon>Rosales</taxon>
        <taxon>Cannabaceae</taxon>
        <taxon>Trema</taxon>
    </lineage>
</organism>
<dbReference type="GO" id="GO:0009451">
    <property type="term" value="P:RNA modification"/>
    <property type="evidence" value="ECO:0007669"/>
    <property type="project" value="InterPro"/>
</dbReference>
<dbReference type="Proteomes" id="UP000237000">
    <property type="component" value="Unassembled WGS sequence"/>
</dbReference>
<evidence type="ECO:0000313" key="1">
    <source>
        <dbReference type="EMBL" id="POO03549.1"/>
    </source>
</evidence>
<dbReference type="EMBL" id="JXTC01000002">
    <property type="protein sequence ID" value="POO03549.1"/>
    <property type="molecule type" value="Genomic_DNA"/>
</dbReference>
<accession>A0A2P5G0K9</accession>
<sequence length="98" mass="11318">MLGALLNGCMNHGELDLADIVGRKHREIEPDHDSRYVGLSNVYAVFKRWDDSRNLREALDKRGIKEVSVLTLSRYLECFIDSLLMIKFILSQNTFMQS</sequence>
<evidence type="ECO:0000313" key="2">
    <source>
        <dbReference type="Proteomes" id="UP000237000"/>
    </source>
</evidence>
<dbReference type="PANTHER" id="PTHR47926">
    <property type="entry name" value="PENTATRICOPEPTIDE REPEAT-CONTAINING PROTEIN"/>
    <property type="match status" value="1"/>
</dbReference>
<dbReference type="InterPro" id="IPR046848">
    <property type="entry name" value="E_motif"/>
</dbReference>
<dbReference type="STRING" id="63057.A0A2P5G0K9"/>
<reference evidence="2" key="1">
    <citation type="submission" date="2016-06" db="EMBL/GenBank/DDBJ databases">
        <title>Parallel loss of symbiosis genes in relatives of nitrogen-fixing non-legume Parasponia.</title>
        <authorList>
            <person name="Van Velzen R."/>
            <person name="Holmer R."/>
            <person name="Bu F."/>
            <person name="Rutten L."/>
            <person name="Van Zeijl A."/>
            <person name="Liu W."/>
            <person name="Santuari L."/>
            <person name="Cao Q."/>
            <person name="Sharma T."/>
            <person name="Shen D."/>
            <person name="Roswanjaya Y."/>
            <person name="Wardhani T."/>
            <person name="Kalhor M.S."/>
            <person name="Jansen J."/>
            <person name="Van den Hoogen J."/>
            <person name="Gungor B."/>
            <person name="Hartog M."/>
            <person name="Hontelez J."/>
            <person name="Verver J."/>
            <person name="Yang W.-C."/>
            <person name="Schijlen E."/>
            <person name="Repin R."/>
            <person name="Schilthuizen M."/>
            <person name="Schranz E."/>
            <person name="Heidstra R."/>
            <person name="Miyata K."/>
            <person name="Fedorova E."/>
            <person name="Kohlen W."/>
            <person name="Bisseling T."/>
            <person name="Smit S."/>
            <person name="Geurts R."/>
        </authorList>
    </citation>
    <scope>NUCLEOTIDE SEQUENCE [LARGE SCALE GENOMIC DNA]</scope>
    <source>
        <strain evidence="2">cv. RG33-2</strain>
    </source>
</reference>
<proteinExistence type="predicted"/>
<name>A0A2P5G0K9_TREOI</name>
<comment type="caution">
    <text evidence="1">The sequence shown here is derived from an EMBL/GenBank/DDBJ whole genome shotgun (WGS) entry which is preliminary data.</text>
</comment>
<dbReference type="PANTHER" id="PTHR47926:SF483">
    <property type="entry name" value="TETRATRICOPEPTIDE-LIKE HELICAL DOMAIN SUPERFAMILY"/>
    <property type="match status" value="1"/>
</dbReference>
<dbReference type="GO" id="GO:0003723">
    <property type="term" value="F:RNA binding"/>
    <property type="evidence" value="ECO:0007669"/>
    <property type="project" value="InterPro"/>
</dbReference>
<keyword evidence="2" id="KW-1185">Reference proteome</keyword>
<dbReference type="Pfam" id="PF20431">
    <property type="entry name" value="E_motif"/>
    <property type="match status" value="1"/>
</dbReference>